<feature type="transmembrane region" description="Helical" evidence="1">
    <location>
        <begin position="6"/>
        <end position="26"/>
    </location>
</feature>
<organism evidence="2 3">
    <name type="scientific">Allosphingosinicella flava</name>
    <dbReference type="NCBI Taxonomy" id="2771430"/>
    <lineage>
        <taxon>Bacteria</taxon>
        <taxon>Pseudomonadati</taxon>
        <taxon>Pseudomonadota</taxon>
        <taxon>Alphaproteobacteria</taxon>
        <taxon>Sphingomonadales</taxon>
        <taxon>Sphingomonadaceae</taxon>
        <taxon>Allosphingosinicella</taxon>
    </lineage>
</organism>
<dbReference type="InterPro" id="IPR013879">
    <property type="entry name" value="DUF1761"/>
</dbReference>
<dbReference type="Proteomes" id="UP000594873">
    <property type="component" value="Chromosome"/>
</dbReference>
<feature type="transmembrane region" description="Helical" evidence="1">
    <location>
        <begin position="115"/>
        <end position="132"/>
    </location>
</feature>
<keyword evidence="3" id="KW-1185">Reference proteome</keyword>
<keyword evidence="1" id="KW-0812">Transmembrane</keyword>
<evidence type="ECO:0000313" key="3">
    <source>
        <dbReference type="Proteomes" id="UP000594873"/>
    </source>
</evidence>
<reference evidence="2 3" key="1">
    <citation type="submission" date="2020-11" db="EMBL/GenBank/DDBJ databases">
        <title>Genome seq and assembly of Sphingosinicella sp.</title>
        <authorList>
            <person name="Chhetri G."/>
        </authorList>
    </citation>
    <scope>NUCLEOTIDE SEQUENCE [LARGE SCALE GENOMIC DNA]</scope>
    <source>
        <strain evidence="2 3">UDD2</strain>
    </source>
</reference>
<evidence type="ECO:0000313" key="2">
    <source>
        <dbReference type="EMBL" id="QPQ54068.1"/>
    </source>
</evidence>
<dbReference type="Pfam" id="PF08570">
    <property type="entry name" value="DUF1761"/>
    <property type="match status" value="1"/>
</dbReference>
<keyword evidence="1" id="KW-0472">Membrane</keyword>
<dbReference type="KEGG" id="sflv:IC614_06735"/>
<dbReference type="EMBL" id="CP065592">
    <property type="protein sequence ID" value="QPQ54068.1"/>
    <property type="molecule type" value="Genomic_DNA"/>
</dbReference>
<feature type="transmembrane region" description="Helical" evidence="1">
    <location>
        <begin position="54"/>
        <end position="75"/>
    </location>
</feature>
<feature type="transmembrane region" description="Helical" evidence="1">
    <location>
        <begin position="81"/>
        <end position="103"/>
    </location>
</feature>
<keyword evidence="1" id="KW-1133">Transmembrane helix</keyword>
<dbReference type="RefSeq" id="WP_200970601.1">
    <property type="nucleotide sequence ID" value="NZ_CP065592.1"/>
</dbReference>
<accession>A0A7T2LL71</accession>
<dbReference type="AlphaFoldDB" id="A0A7T2LL71"/>
<gene>
    <name evidence="2" type="ORF">IC614_06735</name>
</gene>
<name>A0A7T2LL71_9SPHN</name>
<protein>
    <submittedName>
        <fullName evidence="2">DUF1761 domain-containing protein</fullName>
    </submittedName>
</protein>
<sequence>MNWTDLNWPAVIVAGVLGFFVGGLWYSNAMFLKAWQADSGIEGHQGSMPPAMRFGLGILLSLVAAAVFAALVGPAPALTHAIGWALAVGAGFIVTSFGIQHLFEGKSARLTLINGGYHVAQFLIFALVLGLWH</sequence>
<proteinExistence type="predicted"/>
<evidence type="ECO:0000256" key="1">
    <source>
        <dbReference type="SAM" id="Phobius"/>
    </source>
</evidence>